<organism evidence="2 3">
    <name type="scientific">Companilactobacillus allii</name>
    <dbReference type="NCBI Taxonomy" id="1847728"/>
    <lineage>
        <taxon>Bacteria</taxon>
        <taxon>Bacillati</taxon>
        <taxon>Bacillota</taxon>
        <taxon>Bacilli</taxon>
        <taxon>Lactobacillales</taxon>
        <taxon>Lactobacillaceae</taxon>
        <taxon>Companilactobacillus</taxon>
    </lineage>
</organism>
<accession>A0A1P8Q4R6</accession>
<evidence type="ECO:0000313" key="2">
    <source>
        <dbReference type="EMBL" id="APX72854.1"/>
    </source>
</evidence>
<protein>
    <recommendedName>
        <fullName evidence="1">BppU N-terminal domain-containing protein</fullName>
    </recommendedName>
</protein>
<name>A0A1P8Q4R6_9LACO</name>
<gene>
    <name evidence="2" type="ORF">BTM29_09965</name>
</gene>
<dbReference type="KEGG" id="lalw:BTM29_09965"/>
<dbReference type="RefSeq" id="WP_076616956.1">
    <property type="nucleotide sequence ID" value="NZ_CP019323.1"/>
</dbReference>
<dbReference type="STRING" id="1847728.BTM29_09965"/>
<dbReference type="Gene3D" id="2.60.40.3350">
    <property type="match status" value="1"/>
</dbReference>
<dbReference type="Pfam" id="PF10651">
    <property type="entry name" value="BppU_N"/>
    <property type="match status" value="1"/>
</dbReference>
<evidence type="ECO:0000313" key="3">
    <source>
        <dbReference type="Proteomes" id="UP000187499"/>
    </source>
</evidence>
<dbReference type="EMBL" id="CP019323">
    <property type="protein sequence ID" value="APX72854.1"/>
    <property type="molecule type" value="Genomic_DNA"/>
</dbReference>
<dbReference type="InterPro" id="IPR018913">
    <property type="entry name" value="BppU_N"/>
</dbReference>
<dbReference type="OrthoDB" id="2266045at2"/>
<reference evidence="3" key="1">
    <citation type="submission" date="2016-12" db="EMBL/GenBank/DDBJ databases">
        <authorList>
            <person name="Jung M.Y."/>
            <person name="Lee S.H."/>
        </authorList>
    </citation>
    <scope>NUCLEOTIDE SEQUENCE [LARGE SCALE GENOMIC DNA]</scope>
    <source>
        <strain evidence="3">WiKim39</strain>
    </source>
</reference>
<keyword evidence="3" id="KW-1185">Reference proteome</keyword>
<dbReference type="Proteomes" id="UP000187499">
    <property type="component" value="Chromosome"/>
</dbReference>
<sequence length="342" mass="38112">MVDLGTTTENGMSVIPPLQNPASPNYEKLNTDIPLEQPLIFYLDNSKTFYLTHESTIDEDTHSPQNVVNTLTKERIFEQVNIRQGQSGMQHINCLFLTKDGPVDLTNVVIRFAGKDASEAEISDDEIFDTTQANLGRLTWKPSAVISQVAGRYKTAHFVIENADRTNVLTTLDFTINIIANDVSYPRALAFYMSEYQRALFHIKEMETNADKQLNYLLNFESVVISDSLNNLKIQVQESIDNANEKLKAGTDKVDQFISISNNKLTAVNASIDDAQKRMNGIDSQIKSNNILTNDTVIGTMQSALDSGQITINVDNLILDHVVSARIDELNDYITESEGGIV</sequence>
<evidence type="ECO:0000259" key="1">
    <source>
        <dbReference type="Pfam" id="PF10651"/>
    </source>
</evidence>
<dbReference type="AlphaFoldDB" id="A0A1P8Q4R6"/>
<feature type="domain" description="BppU N-terminal" evidence="1">
    <location>
        <begin position="76"/>
        <end position="197"/>
    </location>
</feature>
<proteinExistence type="predicted"/>